<comment type="caution">
    <text evidence="2">The sequence shown here is derived from an EMBL/GenBank/DDBJ whole genome shotgun (WGS) entry which is preliminary data.</text>
</comment>
<dbReference type="AlphaFoldDB" id="A0A0N0NID0"/>
<name>A0A0N0NID0_9EURO</name>
<reference evidence="2 3" key="1">
    <citation type="submission" date="2015-06" db="EMBL/GenBank/DDBJ databases">
        <title>Draft genome of the ant-associated black yeast Phialophora attae CBS 131958.</title>
        <authorList>
            <person name="Moreno L.F."/>
            <person name="Stielow B.J."/>
            <person name="de Hoog S."/>
            <person name="Vicente V.A."/>
            <person name="Weiss V.A."/>
            <person name="de Vries M."/>
            <person name="Cruz L.M."/>
            <person name="Souza E.M."/>
        </authorList>
    </citation>
    <scope>NUCLEOTIDE SEQUENCE [LARGE SCALE GENOMIC DNA]</scope>
    <source>
        <strain evidence="2 3">CBS 131958</strain>
    </source>
</reference>
<proteinExistence type="predicted"/>
<dbReference type="VEuPathDB" id="FungiDB:AB675_4783"/>
<dbReference type="GeneID" id="28736825"/>
<feature type="region of interest" description="Disordered" evidence="1">
    <location>
        <begin position="1"/>
        <end position="36"/>
    </location>
</feature>
<accession>A0A0N0NID0</accession>
<evidence type="ECO:0000313" key="3">
    <source>
        <dbReference type="Proteomes" id="UP000038010"/>
    </source>
</evidence>
<evidence type="ECO:0000313" key="2">
    <source>
        <dbReference type="EMBL" id="KPI35598.1"/>
    </source>
</evidence>
<dbReference type="EMBL" id="LFJN01000038">
    <property type="protein sequence ID" value="KPI35598.1"/>
    <property type="molecule type" value="Genomic_DNA"/>
</dbReference>
<evidence type="ECO:0000256" key="1">
    <source>
        <dbReference type="SAM" id="MobiDB-lite"/>
    </source>
</evidence>
<sequence>MERPKKQSKTGDTGEQTVGAPGFEGGKEIESSAQSVDVDDLRPGGLKWTNIILSKENGRLGRRVKDLERITRQYYQDIRVLKGKDIAEQEYWESKVAREFNVDDEVILWRKPERKGTGFDDRDEWCHDFDVWTVLGPSTTKSDHYVLRNSYTDEEEHEQPATNMVLAPPLLTKNGPSIYLNGELVDLRAVYFYDMEEGTIEQVRFDVQLSNTALEVRDRTPPPRKSV</sequence>
<organism evidence="2 3">
    <name type="scientific">Cyphellophora attinorum</name>
    <dbReference type="NCBI Taxonomy" id="1664694"/>
    <lineage>
        <taxon>Eukaryota</taxon>
        <taxon>Fungi</taxon>
        <taxon>Dikarya</taxon>
        <taxon>Ascomycota</taxon>
        <taxon>Pezizomycotina</taxon>
        <taxon>Eurotiomycetes</taxon>
        <taxon>Chaetothyriomycetidae</taxon>
        <taxon>Chaetothyriales</taxon>
        <taxon>Cyphellophoraceae</taxon>
        <taxon>Cyphellophora</taxon>
    </lineage>
</organism>
<keyword evidence="3" id="KW-1185">Reference proteome</keyword>
<dbReference type="RefSeq" id="XP_017995561.1">
    <property type="nucleotide sequence ID" value="XM_018144946.1"/>
</dbReference>
<dbReference type="Proteomes" id="UP000038010">
    <property type="component" value="Unassembled WGS sequence"/>
</dbReference>
<gene>
    <name evidence="2" type="ORF">AB675_4783</name>
</gene>
<protein>
    <submittedName>
        <fullName evidence="2">Uncharacterized protein</fullName>
    </submittedName>
</protein>